<sequence>MKYFEYFSLISVIRFIQSQEQHGNNEKHVAKTAKTPIPSAPSMYLKDVCCYSDAETDAISINHVVVELIFVRLSRYRYSIFFKISNSRYFDMDSPDPKPYKSSKSRS</sequence>
<evidence type="ECO:0000313" key="1">
    <source>
        <dbReference type="EMBL" id="TKR75764.1"/>
    </source>
</evidence>
<name>A0A4U5N0M7_STECR</name>
<organism evidence="1 2">
    <name type="scientific">Steinernema carpocapsae</name>
    <name type="common">Entomopathogenic nematode</name>
    <dbReference type="NCBI Taxonomy" id="34508"/>
    <lineage>
        <taxon>Eukaryota</taxon>
        <taxon>Metazoa</taxon>
        <taxon>Ecdysozoa</taxon>
        <taxon>Nematoda</taxon>
        <taxon>Chromadorea</taxon>
        <taxon>Rhabditida</taxon>
        <taxon>Tylenchina</taxon>
        <taxon>Panagrolaimomorpha</taxon>
        <taxon>Strongyloidoidea</taxon>
        <taxon>Steinernematidae</taxon>
        <taxon>Steinernema</taxon>
    </lineage>
</organism>
<reference evidence="1 2" key="1">
    <citation type="journal article" date="2015" name="Genome Biol.">
        <title>Comparative genomics of Steinernema reveals deeply conserved gene regulatory networks.</title>
        <authorList>
            <person name="Dillman A.R."/>
            <person name="Macchietto M."/>
            <person name="Porter C.F."/>
            <person name="Rogers A."/>
            <person name="Williams B."/>
            <person name="Antoshechkin I."/>
            <person name="Lee M.M."/>
            <person name="Goodwin Z."/>
            <person name="Lu X."/>
            <person name="Lewis E.E."/>
            <person name="Goodrich-Blair H."/>
            <person name="Stock S.P."/>
            <person name="Adams B.J."/>
            <person name="Sternberg P.W."/>
            <person name="Mortazavi A."/>
        </authorList>
    </citation>
    <scope>NUCLEOTIDE SEQUENCE [LARGE SCALE GENOMIC DNA]</scope>
    <source>
        <strain evidence="1 2">ALL</strain>
    </source>
</reference>
<evidence type="ECO:0000313" key="2">
    <source>
        <dbReference type="Proteomes" id="UP000298663"/>
    </source>
</evidence>
<reference evidence="1 2" key="2">
    <citation type="journal article" date="2019" name="G3 (Bethesda)">
        <title>Hybrid Assembly of the Genome of the Entomopathogenic Nematode Steinernema carpocapsae Identifies the X-Chromosome.</title>
        <authorList>
            <person name="Serra L."/>
            <person name="Macchietto M."/>
            <person name="Macias-Munoz A."/>
            <person name="McGill C.J."/>
            <person name="Rodriguez I.M."/>
            <person name="Rodriguez B."/>
            <person name="Murad R."/>
            <person name="Mortazavi A."/>
        </authorList>
    </citation>
    <scope>NUCLEOTIDE SEQUENCE [LARGE SCALE GENOMIC DNA]</scope>
    <source>
        <strain evidence="1 2">ALL</strain>
    </source>
</reference>
<dbReference type="Proteomes" id="UP000298663">
    <property type="component" value="Unassembled WGS sequence"/>
</dbReference>
<proteinExistence type="predicted"/>
<dbReference type="EMBL" id="AZBU02000005">
    <property type="protein sequence ID" value="TKR75764.1"/>
    <property type="molecule type" value="Genomic_DNA"/>
</dbReference>
<protein>
    <submittedName>
        <fullName evidence="1">Uncharacterized protein</fullName>
    </submittedName>
</protein>
<comment type="caution">
    <text evidence="1">The sequence shown here is derived from an EMBL/GenBank/DDBJ whole genome shotgun (WGS) entry which is preliminary data.</text>
</comment>
<accession>A0A4U5N0M7</accession>
<dbReference type="AlphaFoldDB" id="A0A4U5N0M7"/>
<keyword evidence="2" id="KW-1185">Reference proteome</keyword>
<gene>
    <name evidence="1" type="ORF">L596_017007</name>
</gene>